<keyword evidence="1" id="KW-0802">TPR repeat</keyword>
<dbReference type="Proteomes" id="UP000235346">
    <property type="component" value="Unassembled WGS sequence"/>
</dbReference>
<dbReference type="InterPro" id="IPR011717">
    <property type="entry name" value="TPR-4"/>
</dbReference>
<gene>
    <name evidence="3" type="ORF">C1H66_17385</name>
</gene>
<comment type="caution">
    <text evidence="3">The sequence shown here is derived from an EMBL/GenBank/DDBJ whole genome shotgun (WGS) entry which is preliminary data.</text>
</comment>
<dbReference type="Pfam" id="PF13424">
    <property type="entry name" value="TPR_12"/>
    <property type="match status" value="1"/>
</dbReference>
<dbReference type="SMART" id="SM00028">
    <property type="entry name" value="TPR"/>
    <property type="match status" value="4"/>
</dbReference>
<dbReference type="GO" id="GO:0097363">
    <property type="term" value="F:protein O-acetylglucosaminyltransferase activity"/>
    <property type="evidence" value="ECO:0007669"/>
    <property type="project" value="TreeGrafter"/>
</dbReference>
<evidence type="ECO:0000256" key="2">
    <source>
        <dbReference type="SAM" id="SignalP"/>
    </source>
</evidence>
<dbReference type="PANTHER" id="PTHR44366">
    <property type="entry name" value="UDP-N-ACETYLGLUCOSAMINE--PEPTIDE N-ACETYLGLUCOSAMINYLTRANSFERASE 110 KDA SUBUNIT"/>
    <property type="match status" value="1"/>
</dbReference>
<protein>
    <submittedName>
        <fullName evidence="3">Type IV pilus biogenesis/stability protein PilW</fullName>
    </submittedName>
</protein>
<evidence type="ECO:0000313" key="3">
    <source>
        <dbReference type="EMBL" id="PMR67923.1"/>
    </source>
</evidence>
<dbReference type="OrthoDB" id="129043at2"/>
<sequence>MTRCPRSPGLTQAPAVAVLLGTLWLAGCASQAGPFNGGEENPGDAYTQLGIAYLERGNLQRAMSSLDRALQMAPDDAEALQAMAMVYQRQGESELADETFRRALDADTDFTRARNNYAAFLYDRGRIREACDQLEQATRDTQYANRAQLFANLGQCQRELGDLDAARASLTRAQAIDPRSARSYFTLAELEHAQGNHARARNQLEGFMRLAGTSPAALLLARDIARAEGDQAAAAFYTEQLDAANGAP</sequence>
<dbReference type="PROSITE" id="PS51257">
    <property type="entry name" value="PROKAR_LIPOPROTEIN"/>
    <property type="match status" value="1"/>
</dbReference>
<dbReference type="SUPFAM" id="SSF48452">
    <property type="entry name" value="TPR-like"/>
    <property type="match status" value="1"/>
</dbReference>
<dbReference type="GO" id="GO:0042802">
    <property type="term" value="F:identical protein binding"/>
    <property type="evidence" value="ECO:0007669"/>
    <property type="project" value="InterPro"/>
</dbReference>
<reference evidence="3 4" key="1">
    <citation type="submission" date="2018-01" db="EMBL/GenBank/DDBJ databases">
        <title>Halomonas endophytica sp. nov., isolated from storage liquid in the stems of Populus euphratica.</title>
        <authorList>
            <person name="Chen C."/>
        </authorList>
    </citation>
    <scope>NUCLEOTIDE SEQUENCE [LARGE SCALE GENOMIC DNA]</scope>
    <source>
        <strain evidence="3 4">DSM 26881</strain>
    </source>
</reference>
<feature type="repeat" description="TPR" evidence="1">
    <location>
        <begin position="43"/>
        <end position="76"/>
    </location>
</feature>
<evidence type="ECO:0000313" key="4">
    <source>
        <dbReference type="Proteomes" id="UP000235346"/>
    </source>
</evidence>
<dbReference type="Gene3D" id="1.25.40.10">
    <property type="entry name" value="Tetratricopeptide repeat domain"/>
    <property type="match status" value="1"/>
</dbReference>
<dbReference type="InterPro" id="IPR011990">
    <property type="entry name" value="TPR-like_helical_dom_sf"/>
</dbReference>
<feature type="signal peptide" evidence="2">
    <location>
        <begin position="1"/>
        <end position="32"/>
    </location>
</feature>
<dbReference type="EMBL" id="PNRE01000078">
    <property type="protein sequence ID" value="PMR67923.1"/>
    <property type="molecule type" value="Genomic_DNA"/>
</dbReference>
<keyword evidence="2" id="KW-0732">Signal</keyword>
<name>A0A2N7TIC3_9GAMM</name>
<dbReference type="InterPro" id="IPR037919">
    <property type="entry name" value="OGT"/>
</dbReference>
<organism evidence="3 4">
    <name type="scientific">Halomonas heilongjiangensis</name>
    <dbReference type="NCBI Taxonomy" id="1387883"/>
    <lineage>
        <taxon>Bacteria</taxon>
        <taxon>Pseudomonadati</taxon>
        <taxon>Pseudomonadota</taxon>
        <taxon>Gammaproteobacteria</taxon>
        <taxon>Oceanospirillales</taxon>
        <taxon>Halomonadaceae</taxon>
        <taxon>Halomonas</taxon>
    </lineage>
</organism>
<feature type="chain" id="PRO_5014892426" evidence="2">
    <location>
        <begin position="33"/>
        <end position="248"/>
    </location>
</feature>
<dbReference type="RefSeq" id="WP_102629145.1">
    <property type="nucleotide sequence ID" value="NZ_PDOH01000055.1"/>
</dbReference>
<dbReference type="InterPro" id="IPR019734">
    <property type="entry name" value="TPR_rpt"/>
</dbReference>
<dbReference type="Pfam" id="PF07721">
    <property type="entry name" value="TPR_4"/>
    <property type="match status" value="1"/>
</dbReference>
<proteinExistence type="predicted"/>
<dbReference type="NCBIfam" id="TIGR02521">
    <property type="entry name" value="type_IV_pilW"/>
    <property type="match status" value="1"/>
</dbReference>
<feature type="repeat" description="TPR" evidence="1">
    <location>
        <begin position="77"/>
        <end position="110"/>
    </location>
</feature>
<dbReference type="AlphaFoldDB" id="A0A2N7TIC3"/>
<dbReference type="Pfam" id="PF14559">
    <property type="entry name" value="TPR_19"/>
    <property type="match status" value="1"/>
</dbReference>
<dbReference type="InterPro" id="IPR013360">
    <property type="entry name" value="Pilus_4_PilW"/>
</dbReference>
<feature type="repeat" description="TPR" evidence="1">
    <location>
        <begin position="147"/>
        <end position="180"/>
    </location>
</feature>
<dbReference type="PROSITE" id="PS50005">
    <property type="entry name" value="TPR"/>
    <property type="match status" value="3"/>
</dbReference>
<dbReference type="GO" id="GO:0006493">
    <property type="term" value="P:protein O-linked glycosylation"/>
    <property type="evidence" value="ECO:0007669"/>
    <property type="project" value="InterPro"/>
</dbReference>
<dbReference type="PROSITE" id="PS50293">
    <property type="entry name" value="TPR_REGION"/>
    <property type="match status" value="1"/>
</dbReference>
<dbReference type="PANTHER" id="PTHR44366:SF1">
    <property type="entry name" value="UDP-N-ACETYLGLUCOSAMINE--PEPTIDE N-ACETYLGLUCOSAMINYLTRANSFERASE 110 KDA SUBUNIT"/>
    <property type="match status" value="1"/>
</dbReference>
<keyword evidence="4" id="KW-1185">Reference proteome</keyword>
<accession>A0A2N7TIC3</accession>
<evidence type="ECO:0000256" key="1">
    <source>
        <dbReference type="PROSITE-ProRule" id="PRU00339"/>
    </source>
</evidence>